<evidence type="ECO:0000313" key="2">
    <source>
        <dbReference type="EMBL" id="KAF7283312.1"/>
    </source>
</evidence>
<keyword evidence="3" id="KW-1185">Reference proteome</keyword>
<evidence type="ECO:0000256" key="1">
    <source>
        <dbReference type="SAM" id="MobiDB-lite"/>
    </source>
</evidence>
<feature type="region of interest" description="Disordered" evidence="1">
    <location>
        <begin position="34"/>
        <end position="54"/>
    </location>
</feature>
<sequence>MFDRVLFFFQNLFVSKELGQAERAVVGKAPGVGEFPDRGNSQAQAGNGEIHDPLPTRSDRCVCVFHSFSVIFSPKCPVYTADNRL</sequence>
<organism evidence="2 3">
    <name type="scientific">Rhynchophorus ferrugineus</name>
    <name type="common">Red palm weevil</name>
    <name type="synonym">Curculio ferrugineus</name>
    <dbReference type="NCBI Taxonomy" id="354439"/>
    <lineage>
        <taxon>Eukaryota</taxon>
        <taxon>Metazoa</taxon>
        <taxon>Ecdysozoa</taxon>
        <taxon>Arthropoda</taxon>
        <taxon>Hexapoda</taxon>
        <taxon>Insecta</taxon>
        <taxon>Pterygota</taxon>
        <taxon>Neoptera</taxon>
        <taxon>Endopterygota</taxon>
        <taxon>Coleoptera</taxon>
        <taxon>Polyphaga</taxon>
        <taxon>Cucujiformia</taxon>
        <taxon>Curculionidae</taxon>
        <taxon>Dryophthorinae</taxon>
        <taxon>Rhynchophorus</taxon>
    </lineage>
</organism>
<accession>A0A834IQV1</accession>
<dbReference type="Proteomes" id="UP000625711">
    <property type="component" value="Unassembled WGS sequence"/>
</dbReference>
<proteinExistence type="predicted"/>
<protein>
    <submittedName>
        <fullName evidence="2">Uncharacterized protein</fullName>
    </submittedName>
</protein>
<name>A0A834IQV1_RHYFE</name>
<reference evidence="2" key="1">
    <citation type="submission" date="2020-08" db="EMBL/GenBank/DDBJ databases">
        <title>Genome sequencing and assembly of the red palm weevil Rhynchophorus ferrugineus.</title>
        <authorList>
            <person name="Dias G.B."/>
            <person name="Bergman C.M."/>
            <person name="Manee M."/>
        </authorList>
    </citation>
    <scope>NUCLEOTIDE SEQUENCE</scope>
    <source>
        <strain evidence="2">AA-2017</strain>
        <tissue evidence="2">Whole larva</tissue>
    </source>
</reference>
<dbReference type="AlphaFoldDB" id="A0A834IQV1"/>
<evidence type="ECO:0000313" key="3">
    <source>
        <dbReference type="Proteomes" id="UP000625711"/>
    </source>
</evidence>
<comment type="caution">
    <text evidence="2">The sequence shown here is derived from an EMBL/GenBank/DDBJ whole genome shotgun (WGS) entry which is preliminary data.</text>
</comment>
<gene>
    <name evidence="2" type="ORF">GWI33_000943</name>
</gene>
<dbReference type="EMBL" id="JAACXV010000117">
    <property type="protein sequence ID" value="KAF7283312.1"/>
    <property type="molecule type" value="Genomic_DNA"/>
</dbReference>